<dbReference type="SUPFAM" id="SSF56645">
    <property type="entry name" value="Acyl-CoA dehydrogenase NM domain-like"/>
    <property type="match status" value="1"/>
</dbReference>
<name>A0A5J6QQV9_9GAMM</name>
<dbReference type="RefSeq" id="WP_151133721.1">
    <property type="nucleotide sequence ID" value="NZ_CP043311.1"/>
</dbReference>
<accession>A0A5J6QQV9</accession>
<dbReference type="EMBL" id="CP043311">
    <property type="protein sequence ID" value="QEY63069.1"/>
    <property type="molecule type" value="Genomic_DNA"/>
</dbReference>
<evidence type="ECO:0000259" key="6">
    <source>
        <dbReference type="Pfam" id="PF00441"/>
    </source>
</evidence>
<dbReference type="PANTHER" id="PTHR43884:SF20">
    <property type="entry name" value="ACYL-COA DEHYDROGENASE FADE28"/>
    <property type="match status" value="1"/>
</dbReference>
<gene>
    <name evidence="8" type="ORF">FXN65_13715</name>
</gene>
<dbReference type="Gene3D" id="1.10.540.10">
    <property type="entry name" value="Acyl-CoA dehydrogenase/oxidase, N-terminal domain"/>
    <property type="match status" value="1"/>
</dbReference>
<dbReference type="Gene3D" id="1.20.140.10">
    <property type="entry name" value="Butyryl-CoA Dehydrogenase, subunit A, domain 3"/>
    <property type="match status" value="1"/>
</dbReference>
<dbReference type="InterPro" id="IPR009100">
    <property type="entry name" value="AcylCoA_DH/oxidase_NM_dom_sf"/>
</dbReference>
<evidence type="ECO:0000256" key="3">
    <source>
        <dbReference type="ARBA" id="ARBA00022630"/>
    </source>
</evidence>
<dbReference type="AlphaFoldDB" id="A0A5J6QQV9"/>
<dbReference type="GO" id="GO:0003995">
    <property type="term" value="F:acyl-CoA dehydrogenase activity"/>
    <property type="evidence" value="ECO:0007669"/>
    <property type="project" value="TreeGrafter"/>
</dbReference>
<proteinExistence type="inferred from homology"/>
<feature type="domain" description="Acyl-CoA dehydrogenase/oxidase N-terminal" evidence="7">
    <location>
        <begin position="11"/>
        <end position="85"/>
    </location>
</feature>
<dbReference type="InterPro" id="IPR009075">
    <property type="entry name" value="AcylCo_DH/oxidase_C"/>
</dbReference>
<keyword evidence="5" id="KW-0560">Oxidoreductase</keyword>
<evidence type="ECO:0000313" key="9">
    <source>
        <dbReference type="Proteomes" id="UP000327179"/>
    </source>
</evidence>
<comment type="similarity">
    <text evidence="2">Belongs to the acyl-CoA dehydrogenase family.</text>
</comment>
<protein>
    <submittedName>
        <fullName evidence="8">Acyl-CoA dehydrogenase</fullName>
    </submittedName>
</protein>
<dbReference type="SUPFAM" id="SSF47203">
    <property type="entry name" value="Acyl-CoA dehydrogenase C-terminal domain-like"/>
    <property type="match status" value="1"/>
</dbReference>
<sequence length="356" mass="37419">MHPSEERLENIRMIRDSAVAFAPAAELGRVRELRYQTPGFDADVWREIAENGWIGLSLPEEQGGAGLGMGEYCALLEALGAALVPEPFVPAVLAARLLGGDELAAQLTGERLLLPALQEGIDSLDAAAGNTRFSGGRVSGPKINIPMAAGADGFLVSTPEGLALVEADAAGVELALQQTQDGGHFGTLTLTDAPARLLPLDAEALADALDEAALGTAAYLLGGAEQAFAMTVDYLRTRKQFGQVIGTFQALQHRAVDLKLQLALWRASLDAAAIACDSGAPVAQRRAAVSRAKARSADAALLVTRQAVQLHGAIGYTDECDVGLFLRKAMTLANLYGSSALHRRRYDAHMPSLADA</sequence>
<reference evidence="8 9" key="1">
    <citation type="submission" date="2019-08" db="EMBL/GenBank/DDBJ databases">
        <title>Whole-genome Sequencing of e-waste polymer degrading bacterium Pseudomonas sp. strain PE08.</title>
        <authorList>
            <person name="Kirdat K."/>
            <person name="Debbarma P."/>
            <person name="Narawade N."/>
            <person name="Suyal D."/>
            <person name="Thorat V."/>
            <person name="Shouche Y."/>
            <person name="Goel R."/>
            <person name="Yadav A."/>
        </authorList>
    </citation>
    <scope>NUCLEOTIDE SEQUENCE [LARGE SCALE GENOMIC DNA]</scope>
    <source>
        <strain evidence="8 9">PE08</strain>
    </source>
</reference>
<keyword evidence="9" id="KW-1185">Reference proteome</keyword>
<keyword evidence="4" id="KW-0274">FAD</keyword>
<dbReference type="PANTHER" id="PTHR43884">
    <property type="entry name" value="ACYL-COA DEHYDROGENASE"/>
    <property type="match status" value="1"/>
</dbReference>
<evidence type="ECO:0000313" key="8">
    <source>
        <dbReference type="EMBL" id="QEY63069.1"/>
    </source>
</evidence>
<comment type="cofactor">
    <cofactor evidence="1">
        <name>FAD</name>
        <dbReference type="ChEBI" id="CHEBI:57692"/>
    </cofactor>
</comment>
<dbReference type="InterPro" id="IPR036250">
    <property type="entry name" value="AcylCo_DH-like_C"/>
</dbReference>
<dbReference type="Gene3D" id="2.40.110.10">
    <property type="entry name" value="Butyryl-CoA Dehydrogenase, subunit A, domain 2"/>
    <property type="match status" value="1"/>
</dbReference>
<dbReference type="GO" id="GO:0050660">
    <property type="term" value="F:flavin adenine dinucleotide binding"/>
    <property type="evidence" value="ECO:0007669"/>
    <property type="project" value="InterPro"/>
</dbReference>
<dbReference type="Pfam" id="PF00441">
    <property type="entry name" value="Acyl-CoA_dh_1"/>
    <property type="match status" value="1"/>
</dbReference>
<dbReference type="InterPro" id="IPR037069">
    <property type="entry name" value="AcylCoA_DH/ox_N_sf"/>
</dbReference>
<dbReference type="InterPro" id="IPR013786">
    <property type="entry name" value="AcylCoA_DH/ox_N"/>
</dbReference>
<evidence type="ECO:0000256" key="1">
    <source>
        <dbReference type="ARBA" id="ARBA00001974"/>
    </source>
</evidence>
<evidence type="ECO:0000256" key="4">
    <source>
        <dbReference type="ARBA" id="ARBA00022827"/>
    </source>
</evidence>
<dbReference type="Proteomes" id="UP000327179">
    <property type="component" value="Chromosome"/>
</dbReference>
<dbReference type="KEGG" id="plal:FXN65_13715"/>
<evidence type="ECO:0000256" key="5">
    <source>
        <dbReference type="ARBA" id="ARBA00023002"/>
    </source>
</evidence>
<evidence type="ECO:0000256" key="2">
    <source>
        <dbReference type="ARBA" id="ARBA00009347"/>
    </source>
</evidence>
<dbReference type="InterPro" id="IPR046373">
    <property type="entry name" value="Acyl-CoA_Oxase/DH_mid-dom_sf"/>
</dbReference>
<dbReference type="Pfam" id="PF02771">
    <property type="entry name" value="Acyl-CoA_dh_N"/>
    <property type="match status" value="1"/>
</dbReference>
<feature type="domain" description="Acyl-CoA dehydrogenase/oxidase C-terminal" evidence="6">
    <location>
        <begin position="207"/>
        <end position="345"/>
    </location>
</feature>
<evidence type="ECO:0000259" key="7">
    <source>
        <dbReference type="Pfam" id="PF02771"/>
    </source>
</evidence>
<organism evidence="8 9">
    <name type="scientific">Metapseudomonas lalkuanensis</name>
    <dbReference type="NCBI Taxonomy" id="2604832"/>
    <lineage>
        <taxon>Bacteria</taxon>
        <taxon>Pseudomonadati</taxon>
        <taxon>Pseudomonadota</taxon>
        <taxon>Gammaproteobacteria</taxon>
        <taxon>Pseudomonadales</taxon>
        <taxon>Pseudomonadaceae</taxon>
        <taxon>Metapseudomonas</taxon>
    </lineage>
</organism>
<keyword evidence="3" id="KW-0285">Flavoprotein</keyword>